<keyword evidence="3" id="KW-1185">Reference proteome</keyword>
<name>A0AA38LV78_9TREE</name>
<organism evidence="2 3">
    <name type="scientific">Dioszegia hungarica</name>
    <dbReference type="NCBI Taxonomy" id="4972"/>
    <lineage>
        <taxon>Eukaryota</taxon>
        <taxon>Fungi</taxon>
        <taxon>Dikarya</taxon>
        <taxon>Basidiomycota</taxon>
        <taxon>Agaricomycotina</taxon>
        <taxon>Tremellomycetes</taxon>
        <taxon>Tremellales</taxon>
        <taxon>Bulleribasidiaceae</taxon>
        <taxon>Dioszegia</taxon>
    </lineage>
</organism>
<accession>A0AA38LV78</accession>
<feature type="compositionally biased region" description="Basic and acidic residues" evidence="1">
    <location>
        <begin position="92"/>
        <end position="101"/>
    </location>
</feature>
<feature type="compositionally biased region" description="Basic and acidic residues" evidence="1">
    <location>
        <begin position="131"/>
        <end position="142"/>
    </location>
</feature>
<dbReference type="RefSeq" id="XP_052945985.1">
    <property type="nucleotide sequence ID" value="XM_053093143.1"/>
</dbReference>
<feature type="compositionally biased region" description="Low complexity" evidence="1">
    <location>
        <begin position="172"/>
        <end position="185"/>
    </location>
</feature>
<feature type="region of interest" description="Disordered" evidence="1">
    <location>
        <begin position="223"/>
        <end position="256"/>
    </location>
</feature>
<dbReference type="AlphaFoldDB" id="A0AA38LV78"/>
<feature type="compositionally biased region" description="Basic residues" evidence="1">
    <location>
        <begin position="143"/>
        <end position="155"/>
    </location>
</feature>
<feature type="region of interest" description="Disordered" evidence="1">
    <location>
        <begin position="57"/>
        <end position="113"/>
    </location>
</feature>
<proteinExistence type="predicted"/>
<evidence type="ECO:0000313" key="2">
    <source>
        <dbReference type="EMBL" id="KAI9636208.1"/>
    </source>
</evidence>
<dbReference type="Proteomes" id="UP001164286">
    <property type="component" value="Unassembled WGS sequence"/>
</dbReference>
<evidence type="ECO:0000313" key="3">
    <source>
        <dbReference type="Proteomes" id="UP001164286"/>
    </source>
</evidence>
<evidence type="ECO:0000256" key="1">
    <source>
        <dbReference type="SAM" id="MobiDB-lite"/>
    </source>
</evidence>
<feature type="region of interest" description="Disordered" evidence="1">
    <location>
        <begin position="131"/>
        <end position="200"/>
    </location>
</feature>
<protein>
    <submittedName>
        <fullName evidence="2">Uncharacterized protein</fullName>
    </submittedName>
</protein>
<comment type="caution">
    <text evidence="2">The sequence shown here is derived from an EMBL/GenBank/DDBJ whole genome shotgun (WGS) entry which is preliminary data.</text>
</comment>
<sequence length="256" mass="29238">MSANPPILTIPRQRPEPEEHIHRYLDSIHQHQPEHIVEGHRQFRKEEENGFSEVASYWARGDSSSQGKFSEEVMGRRGRAGSSPPRMGPSRGVERHTRELRTYASVPAPIEPPVRRSMGVRKALDERFEGNLEIAERWEQRTARRREKAAIRRPHPPSPPPPLTTQLKRLASNQGGSEWSGSQSQEMLPPKRRGQRDGMDVIRHFEASNVAVKRLTMRPEKTKGFLGRGVASAPARPTKRRITSYDDQGEFSYSDR</sequence>
<reference evidence="2" key="1">
    <citation type="journal article" date="2022" name="G3 (Bethesda)">
        <title>High quality genome of the basidiomycete yeast Dioszegia hungarica PDD-24b-2 isolated from cloud water.</title>
        <authorList>
            <person name="Jarrige D."/>
            <person name="Haridas S."/>
            <person name="Bleykasten-Grosshans C."/>
            <person name="Joly M."/>
            <person name="Nadalig T."/>
            <person name="Sancelme M."/>
            <person name="Vuilleumier S."/>
            <person name="Grigoriev I.V."/>
            <person name="Amato P."/>
            <person name="Bringel F."/>
        </authorList>
    </citation>
    <scope>NUCLEOTIDE SEQUENCE</scope>
    <source>
        <strain evidence="2">PDD-24b-2</strain>
    </source>
</reference>
<dbReference type="GeneID" id="77732348"/>
<gene>
    <name evidence="2" type="ORF">MKK02DRAFT_44912</name>
</gene>
<feature type="compositionally biased region" description="Low complexity" evidence="1">
    <location>
        <begin position="80"/>
        <end position="91"/>
    </location>
</feature>
<dbReference type="EMBL" id="JAKWFO010000005">
    <property type="protein sequence ID" value="KAI9636208.1"/>
    <property type="molecule type" value="Genomic_DNA"/>
</dbReference>